<dbReference type="Proteomes" id="UP001152888">
    <property type="component" value="Unassembled WGS sequence"/>
</dbReference>
<evidence type="ECO:0000256" key="1">
    <source>
        <dbReference type="SAM" id="MobiDB-lite"/>
    </source>
</evidence>
<proteinExistence type="predicted"/>
<feature type="region of interest" description="Disordered" evidence="1">
    <location>
        <begin position="1"/>
        <end position="73"/>
    </location>
</feature>
<name>A0A9P0KAU5_ACAOB</name>
<dbReference type="AlphaFoldDB" id="A0A9P0KAU5"/>
<keyword evidence="3" id="KW-1185">Reference proteome</keyword>
<dbReference type="EMBL" id="CAKOFQ010006786">
    <property type="protein sequence ID" value="CAH1971499.1"/>
    <property type="molecule type" value="Genomic_DNA"/>
</dbReference>
<reference evidence="2" key="1">
    <citation type="submission" date="2022-03" db="EMBL/GenBank/DDBJ databases">
        <authorList>
            <person name="Sayadi A."/>
        </authorList>
    </citation>
    <scope>NUCLEOTIDE SEQUENCE</scope>
</reference>
<feature type="compositionally biased region" description="Polar residues" evidence="1">
    <location>
        <begin position="48"/>
        <end position="60"/>
    </location>
</feature>
<feature type="compositionally biased region" description="Basic and acidic residues" evidence="1">
    <location>
        <begin position="1"/>
        <end position="13"/>
    </location>
</feature>
<gene>
    <name evidence="2" type="ORF">ACAOBT_LOCUS9444</name>
</gene>
<protein>
    <submittedName>
        <fullName evidence="2">Uncharacterized protein</fullName>
    </submittedName>
</protein>
<evidence type="ECO:0000313" key="2">
    <source>
        <dbReference type="EMBL" id="CAH1971499.1"/>
    </source>
</evidence>
<accession>A0A9P0KAU5</accession>
<organism evidence="2 3">
    <name type="scientific">Acanthoscelides obtectus</name>
    <name type="common">Bean weevil</name>
    <name type="synonym">Bruchus obtectus</name>
    <dbReference type="NCBI Taxonomy" id="200917"/>
    <lineage>
        <taxon>Eukaryota</taxon>
        <taxon>Metazoa</taxon>
        <taxon>Ecdysozoa</taxon>
        <taxon>Arthropoda</taxon>
        <taxon>Hexapoda</taxon>
        <taxon>Insecta</taxon>
        <taxon>Pterygota</taxon>
        <taxon>Neoptera</taxon>
        <taxon>Endopterygota</taxon>
        <taxon>Coleoptera</taxon>
        <taxon>Polyphaga</taxon>
        <taxon>Cucujiformia</taxon>
        <taxon>Chrysomeloidea</taxon>
        <taxon>Chrysomelidae</taxon>
        <taxon>Bruchinae</taxon>
        <taxon>Bruchini</taxon>
        <taxon>Acanthoscelides</taxon>
    </lineage>
</organism>
<evidence type="ECO:0000313" key="3">
    <source>
        <dbReference type="Proteomes" id="UP001152888"/>
    </source>
</evidence>
<comment type="caution">
    <text evidence="2">The sequence shown here is derived from an EMBL/GenBank/DDBJ whole genome shotgun (WGS) entry which is preliminary data.</text>
</comment>
<sequence>MKSKKRETSEPHQRPISSSGGIIPFELHGRHRGRVCRESTKPIPRQHTAASRSFNSTSKATSERRVRAWDTNETDTSEVNKKTKTWKSFGFTHVVSSNVFEALSAFRKAGGAFYSKHNR</sequence>
<feature type="compositionally biased region" description="Basic and acidic residues" evidence="1">
    <location>
        <begin position="61"/>
        <end position="70"/>
    </location>
</feature>